<organism evidence="12 13">
    <name type="scientific">Testicularia cyperi</name>
    <dbReference type="NCBI Taxonomy" id="1882483"/>
    <lineage>
        <taxon>Eukaryota</taxon>
        <taxon>Fungi</taxon>
        <taxon>Dikarya</taxon>
        <taxon>Basidiomycota</taxon>
        <taxon>Ustilaginomycotina</taxon>
        <taxon>Ustilaginomycetes</taxon>
        <taxon>Ustilaginales</taxon>
        <taxon>Anthracoideaceae</taxon>
        <taxon>Testicularia</taxon>
    </lineage>
</organism>
<reference evidence="12 13" key="1">
    <citation type="journal article" date="2018" name="Mol. Biol. Evol.">
        <title>Broad Genomic Sampling Reveals a Smut Pathogenic Ancestry of the Fungal Clade Ustilaginomycotina.</title>
        <authorList>
            <person name="Kijpornyongpan T."/>
            <person name="Mondo S.J."/>
            <person name="Barry K."/>
            <person name="Sandor L."/>
            <person name="Lee J."/>
            <person name="Lipzen A."/>
            <person name="Pangilinan J."/>
            <person name="LaButti K."/>
            <person name="Hainaut M."/>
            <person name="Henrissat B."/>
            <person name="Grigoriev I.V."/>
            <person name="Spatafora J.W."/>
            <person name="Aime M.C."/>
        </authorList>
    </citation>
    <scope>NUCLEOTIDE SEQUENCE [LARGE SCALE GENOMIC DNA]</scope>
    <source>
        <strain evidence="12 13">MCA 3645</strain>
    </source>
</reference>
<evidence type="ECO:0000256" key="8">
    <source>
        <dbReference type="SAM" id="MobiDB-lite"/>
    </source>
</evidence>
<feature type="transmembrane region" description="Helical" evidence="9">
    <location>
        <begin position="359"/>
        <end position="376"/>
    </location>
</feature>
<dbReference type="Pfam" id="PF01545">
    <property type="entry name" value="Cation_efflux"/>
    <property type="match status" value="2"/>
</dbReference>
<dbReference type="GO" id="GO:0005385">
    <property type="term" value="F:zinc ion transmembrane transporter activity"/>
    <property type="evidence" value="ECO:0007669"/>
    <property type="project" value="TreeGrafter"/>
</dbReference>
<feature type="compositionally biased region" description="Basic residues" evidence="8">
    <location>
        <begin position="138"/>
        <end position="157"/>
    </location>
</feature>
<accession>A0A317XQ67</accession>
<comment type="similarity">
    <text evidence="2">Belongs to the cation diffusion facilitator (CDF) transporter (TC 2.A.4) family. SLC30A subfamily.</text>
</comment>
<evidence type="ECO:0000259" key="11">
    <source>
        <dbReference type="Pfam" id="PF16916"/>
    </source>
</evidence>
<dbReference type="SUPFAM" id="SSF161111">
    <property type="entry name" value="Cation efflux protein transmembrane domain-like"/>
    <property type="match status" value="1"/>
</dbReference>
<feature type="domain" description="Cation efflux protein transmembrane" evidence="10">
    <location>
        <begin position="9"/>
        <end position="148"/>
    </location>
</feature>
<dbReference type="GO" id="GO:0016020">
    <property type="term" value="C:membrane"/>
    <property type="evidence" value="ECO:0007669"/>
    <property type="project" value="UniProtKB-SubCell"/>
</dbReference>
<feature type="compositionally biased region" description="Polar residues" evidence="8">
    <location>
        <begin position="224"/>
        <end position="242"/>
    </location>
</feature>
<dbReference type="InterPro" id="IPR027470">
    <property type="entry name" value="Cation_efflux_CTD"/>
</dbReference>
<feature type="region of interest" description="Disordered" evidence="8">
    <location>
        <begin position="138"/>
        <end position="203"/>
    </location>
</feature>
<dbReference type="InterPro" id="IPR058533">
    <property type="entry name" value="Cation_efflux_TM"/>
</dbReference>
<keyword evidence="13" id="KW-1185">Reference proteome</keyword>
<evidence type="ECO:0000256" key="5">
    <source>
        <dbReference type="ARBA" id="ARBA00022833"/>
    </source>
</evidence>
<feature type="transmembrane region" description="Helical" evidence="9">
    <location>
        <begin position="75"/>
        <end position="93"/>
    </location>
</feature>
<evidence type="ECO:0000259" key="10">
    <source>
        <dbReference type="Pfam" id="PF01545"/>
    </source>
</evidence>
<evidence type="ECO:0000256" key="9">
    <source>
        <dbReference type="SAM" id="Phobius"/>
    </source>
</evidence>
<evidence type="ECO:0000256" key="7">
    <source>
        <dbReference type="ARBA" id="ARBA00023136"/>
    </source>
</evidence>
<evidence type="ECO:0000256" key="4">
    <source>
        <dbReference type="ARBA" id="ARBA00022692"/>
    </source>
</evidence>
<dbReference type="InterPro" id="IPR036837">
    <property type="entry name" value="Cation_efflux_CTD_sf"/>
</dbReference>
<feature type="transmembrane region" description="Helical" evidence="9">
    <location>
        <begin position="113"/>
        <end position="130"/>
    </location>
</feature>
<gene>
    <name evidence="12" type="ORF">BCV70DRAFT_118716</name>
</gene>
<protein>
    <submittedName>
        <fullName evidence="12">Cation efflux protein</fullName>
    </submittedName>
</protein>
<feature type="compositionally biased region" description="Low complexity" evidence="8">
    <location>
        <begin position="259"/>
        <end position="273"/>
    </location>
</feature>
<feature type="transmembrane region" description="Helical" evidence="9">
    <location>
        <begin position="12"/>
        <end position="33"/>
    </location>
</feature>
<dbReference type="NCBIfam" id="TIGR01297">
    <property type="entry name" value="CDF"/>
    <property type="match status" value="2"/>
</dbReference>
<feature type="region of interest" description="Disordered" evidence="8">
    <location>
        <begin position="223"/>
        <end position="316"/>
    </location>
</feature>
<evidence type="ECO:0000313" key="12">
    <source>
        <dbReference type="EMBL" id="PWY99430.1"/>
    </source>
</evidence>
<dbReference type="AlphaFoldDB" id="A0A317XQ67"/>
<dbReference type="Proteomes" id="UP000246740">
    <property type="component" value="Unassembled WGS sequence"/>
</dbReference>
<evidence type="ECO:0000256" key="3">
    <source>
        <dbReference type="ARBA" id="ARBA00022448"/>
    </source>
</evidence>
<dbReference type="PANTHER" id="PTHR45820">
    <property type="entry name" value="FI23527P1"/>
    <property type="match status" value="1"/>
</dbReference>
<name>A0A317XQ67_9BASI</name>
<dbReference type="STRING" id="1882483.A0A317XQ67"/>
<sequence length="553" mass="58505">MVSKEARIITLLVIDIAFFFIEIITGYAVGSLALVADSFHMLNDVMSLIVALWAVKLSTKSSDHRFSYGWQRAEILGALINGVFLLALCFSIFMEALERFINVTEVTNPKLVVIVGSLGLASNLVGLLLFHDHGHAHGGHSHGHGSHSHGAHSHAHSHAVTDAAEEEESALGDSVTPIPVGRKTGEDAIKRGRGRGDSVGSLYGHPAQTRAFVVQTAQELGYDATSSRHQHSGSITSLAGQNERSRLLGSGNNDYGSTDANADVESANAAAGKKNGKHSHADHEGHAHDDDNHGHSHAATTSNGGHSHGHGHSHGEGSMNMRGVFLHVLGDALGNVGVIAAGLFIMYSSASWRFYSDPAISFLITIIIFHSALPLVKSASYILLQGVPASVSLEAVRQSIASVDGVLNLHELHVWQLSESKIVASVHVLVDCSSGQTEKYMSIAAKIRENLHSWGIHSSTIQPEFVPGGLREAAALSGVEVAQSDSQGRLMTLEGNLVEDVVGKVDTACLIACGKDNDCQTESCCPPNLNGNIISSQNSKPASGTATPANRDH</sequence>
<keyword evidence="3" id="KW-0813">Transport</keyword>
<evidence type="ECO:0000313" key="13">
    <source>
        <dbReference type="Proteomes" id="UP000246740"/>
    </source>
</evidence>
<dbReference type="OrthoDB" id="9944568at2759"/>
<evidence type="ECO:0000256" key="2">
    <source>
        <dbReference type="ARBA" id="ARBA00008873"/>
    </source>
</evidence>
<keyword evidence="5" id="KW-0862">Zinc</keyword>
<dbReference type="InterPro" id="IPR027469">
    <property type="entry name" value="Cation_efflux_TMD_sf"/>
</dbReference>
<feature type="compositionally biased region" description="Basic and acidic residues" evidence="8">
    <location>
        <begin position="183"/>
        <end position="196"/>
    </location>
</feature>
<feature type="domain" description="Cation efflux protein cytoplasmic" evidence="11">
    <location>
        <begin position="390"/>
        <end position="463"/>
    </location>
</feature>
<feature type="transmembrane region" description="Helical" evidence="9">
    <location>
        <begin position="324"/>
        <end position="347"/>
    </location>
</feature>
<dbReference type="InParanoid" id="A0A317XQ67"/>
<keyword evidence="4 9" id="KW-0812">Transmembrane</keyword>
<dbReference type="Gene3D" id="1.20.1510.10">
    <property type="entry name" value="Cation efflux protein transmembrane domain"/>
    <property type="match status" value="2"/>
</dbReference>
<keyword evidence="7 9" id="KW-0472">Membrane</keyword>
<dbReference type="PANTHER" id="PTHR45820:SF4">
    <property type="entry name" value="ZINC TRANSPORTER 63C, ISOFORM F"/>
    <property type="match status" value="1"/>
</dbReference>
<dbReference type="SUPFAM" id="SSF160240">
    <property type="entry name" value="Cation efflux protein cytoplasmic domain-like"/>
    <property type="match status" value="1"/>
</dbReference>
<dbReference type="EMBL" id="KZ819195">
    <property type="protein sequence ID" value="PWY99430.1"/>
    <property type="molecule type" value="Genomic_DNA"/>
</dbReference>
<comment type="subcellular location">
    <subcellularLocation>
        <location evidence="1">Membrane</location>
        <topology evidence="1">Multi-pass membrane protein</topology>
    </subcellularLocation>
</comment>
<dbReference type="GO" id="GO:0006882">
    <property type="term" value="P:intracellular zinc ion homeostasis"/>
    <property type="evidence" value="ECO:0007669"/>
    <property type="project" value="TreeGrafter"/>
</dbReference>
<dbReference type="InterPro" id="IPR002524">
    <property type="entry name" value="Cation_efflux"/>
</dbReference>
<evidence type="ECO:0000256" key="6">
    <source>
        <dbReference type="ARBA" id="ARBA00022989"/>
    </source>
</evidence>
<feature type="compositionally biased region" description="Basic and acidic residues" evidence="8">
    <location>
        <begin position="279"/>
        <end position="294"/>
    </location>
</feature>
<feature type="transmembrane region" description="Helical" evidence="9">
    <location>
        <begin position="39"/>
        <end position="55"/>
    </location>
</feature>
<keyword evidence="6 9" id="KW-1133">Transmembrane helix</keyword>
<evidence type="ECO:0000256" key="1">
    <source>
        <dbReference type="ARBA" id="ARBA00004141"/>
    </source>
</evidence>
<feature type="domain" description="Cation efflux protein transmembrane" evidence="10">
    <location>
        <begin position="310"/>
        <end position="384"/>
    </location>
</feature>
<dbReference type="Pfam" id="PF16916">
    <property type="entry name" value="ZT_dimer"/>
    <property type="match status" value="1"/>
</dbReference>
<dbReference type="FunCoup" id="A0A317XQ67">
    <property type="interactions" value="96"/>
</dbReference>
<proteinExistence type="inferred from homology"/>